<reference evidence="1 2" key="1">
    <citation type="journal article" date="2018" name="Sci. Rep.">
        <title>Raphidocelis subcapitata (=Pseudokirchneriella subcapitata) provides an insight into genome evolution and environmental adaptations in the Sphaeropleales.</title>
        <authorList>
            <person name="Suzuki S."/>
            <person name="Yamaguchi H."/>
            <person name="Nakajima N."/>
            <person name="Kawachi M."/>
        </authorList>
    </citation>
    <scope>NUCLEOTIDE SEQUENCE [LARGE SCALE GENOMIC DNA]</scope>
    <source>
        <strain evidence="1 2">NIES-35</strain>
    </source>
</reference>
<dbReference type="Proteomes" id="UP000247498">
    <property type="component" value="Unassembled WGS sequence"/>
</dbReference>
<evidence type="ECO:0000313" key="2">
    <source>
        <dbReference type="Proteomes" id="UP000247498"/>
    </source>
</evidence>
<evidence type="ECO:0000313" key="1">
    <source>
        <dbReference type="EMBL" id="GBG00352.1"/>
    </source>
</evidence>
<dbReference type="AlphaFoldDB" id="A0A2V0PKM4"/>
<dbReference type="EMBL" id="BDRX01000214">
    <property type="protein sequence ID" value="GBG00352.1"/>
    <property type="molecule type" value="Genomic_DNA"/>
</dbReference>
<sequence length="209" mass="22432">MQRAGPALRLLQAAAGSGASLETAAAASSSRAFTSYTFSGIADAPPPAGSSAISVAAKGDAKSVSVDVKAGRASARASYAPSSIRKLQSTPLTLYDTPRISVLHASFMEHLLRLAHERYSLLAQWPDFGVAFSKEVYYRSHPEDLRKLYNLVDDWHRMWDAVTEFDSLSHLATQMVPGYRKRHMNLLGPAVGPTTANGVVAAFLLGQAK</sequence>
<comment type="caution">
    <text evidence="1">The sequence shown here is derived from an EMBL/GenBank/DDBJ whole genome shotgun (WGS) entry which is preliminary data.</text>
</comment>
<dbReference type="InParanoid" id="A0A2V0PKM4"/>
<protein>
    <submittedName>
        <fullName evidence="1">Uncharacterized protein</fullName>
    </submittedName>
</protein>
<accession>A0A2V0PKM4</accession>
<gene>
    <name evidence="1" type="ORF">Rsub_13084</name>
</gene>
<proteinExistence type="predicted"/>
<dbReference type="OrthoDB" id="532569at2759"/>
<name>A0A2V0PKM4_9CHLO</name>
<dbReference type="STRING" id="307507.A0A2V0PKM4"/>
<organism evidence="1 2">
    <name type="scientific">Raphidocelis subcapitata</name>
    <dbReference type="NCBI Taxonomy" id="307507"/>
    <lineage>
        <taxon>Eukaryota</taxon>
        <taxon>Viridiplantae</taxon>
        <taxon>Chlorophyta</taxon>
        <taxon>core chlorophytes</taxon>
        <taxon>Chlorophyceae</taxon>
        <taxon>CS clade</taxon>
        <taxon>Sphaeropleales</taxon>
        <taxon>Selenastraceae</taxon>
        <taxon>Raphidocelis</taxon>
    </lineage>
</organism>
<keyword evidence="2" id="KW-1185">Reference proteome</keyword>